<dbReference type="SMART" id="SM00993">
    <property type="entry name" value="YL1_C"/>
    <property type="match status" value="1"/>
</dbReference>
<feature type="compositionally biased region" description="Basic residues" evidence="2">
    <location>
        <begin position="268"/>
        <end position="283"/>
    </location>
</feature>
<evidence type="ECO:0000256" key="2">
    <source>
        <dbReference type="SAM" id="MobiDB-lite"/>
    </source>
</evidence>
<comment type="similarity">
    <text evidence="1">Belongs to the VPS72/YL1 family.</text>
</comment>
<evidence type="ECO:0000259" key="3">
    <source>
        <dbReference type="SMART" id="SM00993"/>
    </source>
</evidence>
<proteinExistence type="inferred from homology"/>
<feature type="region of interest" description="Disordered" evidence="2">
    <location>
        <begin position="105"/>
        <end position="283"/>
    </location>
</feature>
<feature type="compositionally biased region" description="Basic and acidic residues" evidence="2">
    <location>
        <begin position="443"/>
        <end position="480"/>
    </location>
</feature>
<gene>
    <name evidence="4" type="ORF">TGPRC2_313300</name>
</gene>
<protein>
    <submittedName>
        <fullName evidence="4">YL1 nuclear protein C-terminal domain-containing protein</fullName>
    </submittedName>
</protein>
<dbReference type="PANTHER" id="PTHR13275:SF4">
    <property type="entry name" value="VACUOLAR PROTEIN SORTING-ASSOCIATED PROTEIN 72 HOMOLOG"/>
    <property type="match status" value="1"/>
</dbReference>
<feature type="compositionally biased region" description="Acidic residues" evidence="2">
    <location>
        <begin position="219"/>
        <end position="233"/>
    </location>
</feature>
<sequence>MGRPGRRSHAALQPESEARNEVEEERETEEASPAEGKEEEGEEEEEEEGEEEEEDDEDEDEETSSEEEEVGIALQLPVRSTRGHSYQRLVGDALREDQEFWNHSTWAEEDDEDYNCSEGEEVYADIVDSDFDRAEDEESSDEETAERKRSKDGETKRERRDARDIVEDDEERAKKRQKRGAFQNLWKKTQQQRRQAEAKKAGDKGRERETKRVSFEPAAESEGDFDAESEDEKGDSQCTQPRSRRKASGKKQLIGAEGDDEDGERPPASRRRTRDSTRQHTRCVARRLEEEELHRIRKERSRKVEAERAGRYKQSGFREPTLEEHLAEARITEARNVASLMVIEEKEEARKLRYVDVKKNIYKGDFDTYISWASWLIIGDAPPEEDAPAAAEANSAESAAVSPKGDSLLAQTPHEIAGTKLSTEQRRAFQEEEETRASPGALERIKREEFQNQKGDSHGIDVERSNCIEKQIEATEEENRAGSSGGSTEGGKGAGAQQPTCRPRAETPTTVAGGDEGAEGDKRPGETPEDGKDQEEWSPNLDDYAMELRMFTDGKFPDIYHQEPPPPPPKYVCPISGLEAKYLDPLTGVRYATTHAFKCLREAYHRLREQQLFQALHQATQLLDAKVGELGLDASTVSTAGPSASEKTVLSSHAGQHDLLDSSRGALQNRGDASIKLLSSSPQSRSGDSFAGATASDMWIAEDDGKKGQGRRGAKVKTGPRGKKERRKAKAENYAFAAV</sequence>
<dbReference type="InterPro" id="IPR046757">
    <property type="entry name" value="YL1_N"/>
</dbReference>
<feature type="compositionally biased region" description="Basic residues" evidence="2">
    <location>
        <begin position="708"/>
        <end position="729"/>
    </location>
</feature>
<feature type="compositionally biased region" description="Gly residues" evidence="2">
    <location>
        <begin position="483"/>
        <end position="494"/>
    </location>
</feature>
<feature type="region of interest" description="Disordered" evidence="2">
    <location>
        <begin position="384"/>
        <end position="538"/>
    </location>
</feature>
<feature type="compositionally biased region" description="Basic and acidic residues" evidence="2">
    <location>
        <begin position="519"/>
        <end position="535"/>
    </location>
</feature>
<feature type="compositionally biased region" description="Low complexity" evidence="2">
    <location>
        <begin position="388"/>
        <end position="403"/>
    </location>
</feature>
<dbReference type="Pfam" id="PF08265">
    <property type="entry name" value="YL1_C"/>
    <property type="match status" value="1"/>
</dbReference>
<feature type="region of interest" description="Disordered" evidence="2">
    <location>
        <begin position="699"/>
        <end position="739"/>
    </location>
</feature>
<organism evidence="4 5">
    <name type="scientific">Toxoplasma gondii TgCatPRC2</name>
    <dbReference type="NCBI Taxonomy" id="1130821"/>
    <lineage>
        <taxon>Eukaryota</taxon>
        <taxon>Sar</taxon>
        <taxon>Alveolata</taxon>
        <taxon>Apicomplexa</taxon>
        <taxon>Conoidasida</taxon>
        <taxon>Coccidia</taxon>
        <taxon>Eucoccidiorida</taxon>
        <taxon>Eimeriorina</taxon>
        <taxon>Sarcocystidae</taxon>
        <taxon>Toxoplasma</taxon>
    </lineage>
</organism>
<comment type="caution">
    <text evidence="4">The sequence shown here is derived from an EMBL/GenBank/DDBJ whole genome shotgun (WGS) entry which is preliminary data.</text>
</comment>
<dbReference type="GO" id="GO:0005634">
    <property type="term" value="C:nucleus"/>
    <property type="evidence" value="ECO:0007669"/>
    <property type="project" value="TreeGrafter"/>
</dbReference>
<feature type="region of interest" description="Disordered" evidence="2">
    <location>
        <begin position="1"/>
        <end position="84"/>
    </location>
</feature>
<feature type="compositionally biased region" description="Basic and acidic residues" evidence="2">
    <location>
        <begin position="145"/>
        <end position="165"/>
    </location>
</feature>
<dbReference type="InterPro" id="IPR013272">
    <property type="entry name" value="Vps72/YL1_C"/>
</dbReference>
<feature type="compositionally biased region" description="Basic and acidic residues" evidence="2">
    <location>
        <begin position="194"/>
        <end position="214"/>
    </location>
</feature>
<reference evidence="5" key="1">
    <citation type="submission" date="2016-03" db="EMBL/GenBank/DDBJ databases">
        <authorList>
            <person name="Sibley D."/>
            <person name="Venepally P."/>
            <person name="Karamycheva S."/>
            <person name="Hadjithomas M."/>
            <person name="Khan A."/>
            <person name="Brunk B."/>
            <person name="Roos D."/>
            <person name="Caler E."/>
            <person name="Lorenzi H."/>
        </authorList>
    </citation>
    <scope>NUCLEOTIDE SEQUENCE [LARGE SCALE GENOMIC DNA]</scope>
    <source>
        <strain evidence="5">TgCatPRC2</strain>
    </source>
</reference>
<feature type="compositionally biased region" description="Acidic residues" evidence="2">
    <location>
        <begin position="107"/>
        <end position="144"/>
    </location>
</feature>
<accession>A0A151H811</accession>
<dbReference type="PANTHER" id="PTHR13275">
    <property type="entry name" value="YL-1 PROTEIN TRANSCRIPTION FACTOR-LIKE 1"/>
    <property type="match status" value="1"/>
</dbReference>
<dbReference type="VEuPathDB" id="ToxoDB:TGPRC2_313300"/>
<feature type="compositionally biased region" description="Acidic residues" evidence="2">
    <location>
        <begin position="22"/>
        <end position="70"/>
    </location>
</feature>
<feature type="domain" description="Vps72/YL1 C-terminal" evidence="3">
    <location>
        <begin position="571"/>
        <end position="600"/>
    </location>
</feature>
<dbReference type="OrthoDB" id="49520at2759"/>
<evidence type="ECO:0000313" key="4">
    <source>
        <dbReference type="EMBL" id="KYK65496.1"/>
    </source>
</evidence>
<evidence type="ECO:0000256" key="1">
    <source>
        <dbReference type="ARBA" id="ARBA00006832"/>
    </source>
</evidence>
<dbReference type="Proteomes" id="UP000075225">
    <property type="component" value="Unassembled WGS sequence"/>
</dbReference>
<evidence type="ECO:0000313" key="5">
    <source>
        <dbReference type="Proteomes" id="UP000075225"/>
    </source>
</evidence>
<dbReference type="AlphaFoldDB" id="A0A151H811"/>
<name>A0A151H811_TOXGO</name>
<dbReference type="Pfam" id="PF05764">
    <property type="entry name" value="YL1"/>
    <property type="match status" value="1"/>
</dbReference>
<dbReference type="EMBL" id="AHZP02001954">
    <property type="protein sequence ID" value="KYK65496.1"/>
    <property type="molecule type" value="Genomic_DNA"/>
</dbReference>